<dbReference type="Proteomes" id="UP000422764">
    <property type="component" value="Chromosome"/>
</dbReference>
<evidence type="ECO:0000313" key="1">
    <source>
        <dbReference type="EMBL" id="QGU96546.1"/>
    </source>
</evidence>
<organism evidence="1 2">
    <name type="scientific">Clostridium bovifaecis</name>
    <dbReference type="NCBI Taxonomy" id="2184719"/>
    <lineage>
        <taxon>Bacteria</taxon>
        <taxon>Bacillati</taxon>
        <taxon>Bacillota</taxon>
        <taxon>Clostridia</taxon>
        <taxon>Eubacteriales</taxon>
        <taxon>Clostridiaceae</taxon>
        <taxon>Clostridium</taxon>
    </lineage>
</organism>
<accession>A0A6I6EZZ4</accession>
<dbReference type="AlphaFoldDB" id="A0A6I6EZZ4"/>
<proteinExistence type="predicted"/>
<sequence length="68" mass="7701">MANYISPLPEVKGNTINIPHFYQNNEVSNNGGYQTMGDTDWGIPTIHSVAQTYDQNEKLKEIISKNLF</sequence>
<reference evidence="1 2" key="1">
    <citation type="submission" date="2019-12" db="EMBL/GenBank/DDBJ databases">
        <title>Genome sequenceing of Clostridium bovifaecis.</title>
        <authorList>
            <person name="Yao Y."/>
        </authorList>
    </citation>
    <scope>NUCLEOTIDE SEQUENCE [LARGE SCALE GENOMIC DNA]</scope>
    <source>
        <strain evidence="1 2">BXX</strain>
    </source>
</reference>
<protein>
    <submittedName>
        <fullName evidence="1">Uncharacterized protein</fullName>
    </submittedName>
</protein>
<keyword evidence="2" id="KW-1185">Reference proteome</keyword>
<name>A0A6I6EZZ4_9CLOT</name>
<evidence type="ECO:0000313" key="2">
    <source>
        <dbReference type="Proteomes" id="UP000422764"/>
    </source>
</evidence>
<dbReference type="EMBL" id="CP046522">
    <property type="protein sequence ID" value="QGU96546.1"/>
    <property type="molecule type" value="Genomic_DNA"/>
</dbReference>
<gene>
    <name evidence="1" type="ORF">GOM49_16820</name>
</gene>